<dbReference type="PANTHER" id="PTHR11002:SF76">
    <property type="entry name" value="CARBONIC ANHYDRASE"/>
    <property type="match status" value="1"/>
</dbReference>
<evidence type="ECO:0000313" key="9">
    <source>
        <dbReference type="Proteomes" id="UP000194450"/>
    </source>
</evidence>
<sequence>MPTIDSMLENNRNWAKRQLEEDPNFFKDLVAQQKPEYLWIGCSDSRVPANQVVGMAPGELFVHRNVANQVIQTDFNCLSVLQFAVESLKVKHILVVGHYGCGGVEAATESCSHGLVDHWLFPIKDIYREHKKELETITDSRERHNRLCELNVIEQVKNLVKTTIVQNAWERGQELTIHGWVYSIEDGLVRDMKVSASDKEGVERIYHMNGE</sequence>
<dbReference type="PROSITE" id="PS00705">
    <property type="entry name" value="PROK_CO2_ANHYDRASE_2"/>
    <property type="match status" value="1"/>
</dbReference>
<name>A0A1Y6F1H0_9GAMM</name>
<keyword evidence="3 6" id="KW-0862">Zinc</keyword>
<dbReference type="Proteomes" id="UP000194450">
    <property type="component" value="Unassembled WGS sequence"/>
</dbReference>
<dbReference type="CDD" id="cd00883">
    <property type="entry name" value="beta_CA_cladeA"/>
    <property type="match status" value="1"/>
</dbReference>
<dbReference type="OrthoDB" id="9797527at2"/>
<dbReference type="GO" id="GO:0008270">
    <property type="term" value="F:zinc ion binding"/>
    <property type="evidence" value="ECO:0007669"/>
    <property type="project" value="UniProtKB-UniRule"/>
</dbReference>
<protein>
    <recommendedName>
        <fullName evidence="7">Carbonic anhydrase</fullName>
        <ecNumber evidence="7">4.2.1.1</ecNumber>
    </recommendedName>
    <alternativeName>
        <fullName evidence="7">Carbonate dehydratase</fullName>
    </alternativeName>
</protein>
<dbReference type="PROSITE" id="PS00704">
    <property type="entry name" value="PROK_CO2_ANHYDRASE_1"/>
    <property type="match status" value="1"/>
</dbReference>
<evidence type="ECO:0000256" key="6">
    <source>
        <dbReference type="PIRSR" id="PIRSR601765-1"/>
    </source>
</evidence>
<feature type="binding site" evidence="6">
    <location>
        <position position="42"/>
    </location>
    <ligand>
        <name>Zn(2+)</name>
        <dbReference type="ChEBI" id="CHEBI:29105"/>
    </ligand>
</feature>
<organism evidence="8 9">
    <name type="scientific">Pseudidiomarina planktonica</name>
    <dbReference type="NCBI Taxonomy" id="1323738"/>
    <lineage>
        <taxon>Bacteria</taxon>
        <taxon>Pseudomonadati</taxon>
        <taxon>Pseudomonadota</taxon>
        <taxon>Gammaproteobacteria</taxon>
        <taxon>Alteromonadales</taxon>
        <taxon>Idiomarinaceae</taxon>
        <taxon>Pseudidiomarina</taxon>
    </lineage>
</organism>
<keyword evidence="9" id="KW-1185">Reference proteome</keyword>
<evidence type="ECO:0000256" key="3">
    <source>
        <dbReference type="ARBA" id="ARBA00022833"/>
    </source>
</evidence>
<dbReference type="FunFam" id="3.40.1050.10:FF:000001">
    <property type="entry name" value="Carbonic anhydrase"/>
    <property type="match status" value="1"/>
</dbReference>
<keyword evidence="2 6" id="KW-0479">Metal-binding</keyword>
<gene>
    <name evidence="8" type="ORF">SAMN06297229_1663</name>
</gene>
<dbReference type="NCBIfam" id="NF007756">
    <property type="entry name" value="PRK10437.1"/>
    <property type="match status" value="1"/>
</dbReference>
<dbReference type="InterPro" id="IPR036874">
    <property type="entry name" value="Carbonic_anhydrase_sf"/>
</dbReference>
<evidence type="ECO:0000256" key="4">
    <source>
        <dbReference type="ARBA" id="ARBA00023239"/>
    </source>
</evidence>
<accession>A0A1Y6F1H0</accession>
<feature type="binding site" evidence="6">
    <location>
        <position position="101"/>
    </location>
    <ligand>
        <name>Zn(2+)</name>
        <dbReference type="ChEBI" id="CHEBI:29105"/>
    </ligand>
</feature>
<dbReference type="Pfam" id="PF00484">
    <property type="entry name" value="Pro_CA"/>
    <property type="match status" value="1"/>
</dbReference>
<comment type="similarity">
    <text evidence="1 7">Belongs to the beta-class carbonic anhydrase family.</text>
</comment>
<dbReference type="SMART" id="SM00947">
    <property type="entry name" value="Pro_CA"/>
    <property type="match status" value="1"/>
</dbReference>
<feature type="binding site" evidence="6">
    <location>
        <position position="44"/>
    </location>
    <ligand>
        <name>Zn(2+)</name>
        <dbReference type="ChEBI" id="CHEBI:29105"/>
    </ligand>
</feature>
<comment type="cofactor">
    <cofactor evidence="6">
        <name>Zn(2+)</name>
        <dbReference type="ChEBI" id="CHEBI:29105"/>
    </cofactor>
    <text evidence="6">Binds 1 zinc ion per subunit.</text>
</comment>
<dbReference type="SUPFAM" id="SSF53056">
    <property type="entry name" value="beta-carbonic anhydrase, cab"/>
    <property type="match status" value="1"/>
</dbReference>
<dbReference type="GO" id="GO:0004089">
    <property type="term" value="F:carbonate dehydratase activity"/>
    <property type="evidence" value="ECO:0007669"/>
    <property type="project" value="UniProtKB-UniRule"/>
</dbReference>
<evidence type="ECO:0000256" key="5">
    <source>
        <dbReference type="ARBA" id="ARBA00048348"/>
    </source>
</evidence>
<dbReference type="InterPro" id="IPR001765">
    <property type="entry name" value="Carbonic_anhydrase"/>
</dbReference>
<reference evidence="9" key="1">
    <citation type="submission" date="2017-04" db="EMBL/GenBank/DDBJ databases">
        <authorList>
            <person name="Varghese N."/>
            <person name="Submissions S."/>
        </authorList>
    </citation>
    <scope>NUCLEOTIDE SEQUENCE [LARGE SCALE GENOMIC DNA]</scope>
</reference>
<evidence type="ECO:0000256" key="2">
    <source>
        <dbReference type="ARBA" id="ARBA00022723"/>
    </source>
</evidence>
<comment type="function">
    <text evidence="7">Reversible hydration of carbon dioxide.</text>
</comment>
<feature type="binding site" evidence="6">
    <location>
        <position position="98"/>
    </location>
    <ligand>
        <name>Zn(2+)</name>
        <dbReference type="ChEBI" id="CHEBI:29105"/>
    </ligand>
</feature>
<dbReference type="Gene3D" id="3.40.1050.10">
    <property type="entry name" value="Carbonic anhydrase"/>
    <property type="match status" value="1"/>
</dbReference>
<evidence type="ECO:0000256" key="1">
    <source>
        <dbReference type="ARBA" id="ARBA00006217"/>
    </source>
</evidence>
<dbReference type="EMBL" id="FXWH01000001">
    <property type="protein sequence ID" value="SMQ68637.1"/>
    <property type="molecule type" value="Genomic_DNA"/>
</dbReference>
<dbReference type="InterPro" id="IPR015892">
    <property type="entry name" value="Carbonic_anhydrase_CS"/>
</dbReference>
<dbReference type="RefSeq" id="WP_086434697.1">
    <property type="nucleotide sequence ID" value="NZ_FXWH01000001.1"/>
</dbReference>
<dbReference type="PANTHER" id="PTHR11002">
    <property type="entry name" value="CARBONIC ANHYDRASE"/>
    <property type="match status" value="1"/>
</dbReference>
<dbReference type="AlphaFoldDB" id="A0A1Y6F1H0"/>
<dbReference type="GO" id="GO:0015976">
    <property type="term" value="P:carbon utilization"/>
    <property type="evidence" value="ECO:0007669"/>
    <property type="project" value="InterPro"/>
</dbReference>
<evidence type="ECO:0000256" key="7">
    <source>
        <dbReference type="RuleBase" id="RU003956"/>
    </source>
</evidence>
<proteinExistence type="inferred from homology"/>
<keyword evidence="4 7" id="KW-0456">Lyase</keyword>
<comment type="catalytic activity">
    <reaction evidence="5 7">
        <text>hydrogencarbonate + H(+) = CO2 + H2O</text>
        <dbReference type="Rhea" id="RHEA:10748"/>
        <dbReference type="ChEBI" id="CHEBI:15377"/>
        <dbReference type="ChEBI" id="CHEBI:15378"/>
        <dbReference type="ChEBI" id="CHEBI:16526"/>
        <dbReference type="ChEBI" id="CHEBI:17544"/>
        <dbReference type="EC" id="4.2.1.1"/>
    </reaction>
</comment>
<evidence type="ECO:0000313" key="8">
    <source>
        <dbReference type="EMBL" id="SMQ68637.1"/>
    </source>
</evidence>
<dbReference type="EC" id="4.2.1.1" evidence="7"/>